<sequence length="58" mass="6546">MLGRTTLIFVPKRAKRGPLVGNWQEKCKPCMCVYKVVTVNVRTHFPGAEKLVELVSCL</sequence>
<name>A0A914KWH1_MELIC</name>
<dbReference type="SUPFAM" id="SSF55961">
    <property type="entry name" value="Bet v1-like"/>
    <property type="match status" value="1"/>
</dbReference>
<dbReference type="Pfam" id="PF02121">
    <property type="entry name" value="IP_trans"/>
    <property type="match status" value="1"/>
</dbReference>
<dbReference type="InterPro" id="IPR023393">
    <property type="entry name" value="START-like_dom_sf"/>
</dbReference>
<keyword evidence="2" id="KW-1185">Reference proteome</keyword>
<evidence type="ECO:0000313" key="3">
    <source>
        <dbReference type="WBParaSite" id="Minc3s00116g05073"/>
    </source>
</evidence>
<dbReference type="AlphaFoldDB" id="A0A914KWH1"/>
<dbReference type="Gene3D" id="3.30.530.20">
    <property type="match status" value="1"/>
</dbReference>
<accession>A0A914KWH1</accession>
<dbReference type="InterPro" id="IPR055261">
    <property type="entry name" value="PI_transfer_N"/>
</dbReference>
<protein>
    <recommendedName>
        <fullName evidence="1">Phosphatidylinositol transfer protein N-terminal domain-containing protein</fullName>
    </recommendedName>
</protein>
<dbReference type="Proteomes" id="UP000887563">
    <property type="component" value="Unplaced"/>
</dbReference>
<feature type="domain" description="Phosphatidylinositol transfer protein N-terminal" evidence="1">
    <location>
        <begin position="8"/>
        <end position="43"/>
    </location>
</feature>
<dbReference type="WBParaSite" id="Minc3s00116g05073">
    <property type="protein sequence ID" value="Minc3s00116g05073"/>
    <property type="gene ID" value="Minc3s00116g05073"/>
</dbReference>
<proteinExistence type="predicted"/>
<organism evidence="2 3">
    <name type="scientific">Meloidogyne incognita</name>
    <name type="common">Southern root-knot nematode worm</name>
    <name type="synonym">Oxyuris incognita</name>
    <dbReference type="NCBI Taxonomy" id="6306"/>
    <lineage>
        <taxon>Eukaryota</taxon>
        <taxon>Metazoa</taxon>
        <taxon>Ecdysozoa</taxon>
        <taxon>Nematoda</taxon>
        <taxon>Chromadorea</taxon>
        <taxon>Rhabditida</taxon>
        <taxon>Tylenchina</taxon>
        <taxon>Tylenchomorpha</taxon>
        <taxon>Tylenchoidea</taxon>
        <taxon>Meloidogynidae</taxon>
        <taxon>Meloidogyninae</taxon>
        <taxon>Meloidogyne</taxon>
        <taxon>Meloidogyne incognita group</taxon>
    </lineage>
</organism>
<evidence type="ECO:0000313" key="2">
    <source>
        <dbReference type="Proteomes" id="UP000887563"/>
    </source>
</evidence>
<reference evidence="3" key="1">
    <citation type="submission" date="2022-11" db="UniProtKB">
        <authorList>
            <consortium name="WormBaseParasite"/>
        </authorList>
    </citation>
    <scope>IDENTIFICATION</scope>
</reference>
<evidence type="ECO:0000259" key="1">
    <source>
        <dbReference type="Pfam" id="PF02121"/>
    </source>
</evidence>